<dbReference type="SMART" id="SM00460">
    <property type="entry name" value="TGc"/>
    <property type="match status" value="1"/>
</dbReference>
<dbReference type="InterPro" id="IPR002931">
    <property type="entry name" value="Transglutaminase-like"/>
</dbReference>
<protein>
    <recommendedName>
        <fullName evidence="1">Transglutaminase-like domain-containing protein</fullName>
    </recommendedName>
</protein>
<gene>
    <name evidence="2" type="ORF">ND855_18680</name>
</gene>
<evidence type="ECO:0000313" key="3">
    <source>
        <dbReference type="Proteomes" id="UP001208794"/>
    </source>
</evidence>
<comment type="caution">
    <text evidence="2">The sequence shown here is derived from an EMBL/GenBank/DDBJ whole genome shotgun (WGS) entry which is preliminary data.</text>
</comment>
<dbReference type="PANTHER" id="PTHR46333">
    <property type="entry name" value="CYTOKINESIS PROTEIN 3"/>
    <property type="match status" value="1"/>
</dbReference>
<dbReference type="PANTHER" id="PTHR46333:SF2">
    <property type="entry name" value="CYTOKINESIS PROTEIN 3"/>
    <property type="match status" value="1"/>
</dbReference>
<sequence>MRYDWYALQSGTYLKNPMDASHVLETKLTVCEGYANLFNELAARSGLESVKVIGHGKGFGYDPNKPLGSNNHAWNAVKIGGQWKLIDVTWASGGDTILQDQKQFNDFYFLTPPEYFINDHLPANSKWQLLDKAISKSEFHRTVRKSSEYFKFGINNINYNQNIIRGEAIISIFFDTTENLEIHAKLNQSDKYYFVSKIKNSYGIYVTSPGKGTYSLQLYAKYANEKGGLPFLLEYKVVFSGGNPFNQFVTIYSGNHIIHDPILKFLNANQMYDFQFTVPGVNRIAFVDGNGKWTYYLNRDNNDFYIRNYFPKGKLTIK</sequence>
<dbReference type="Proteomes" id="UP001208794">
    <property type="component" value="Unassembled WGS sequence"/>
</dbReference>
<reference evidence="2 3" key="1">
    <citation type="submission" date="2022-06" db="EMBL/GenBank/DDBJ databases">
        <title>Leptospira isolates from biofilms formed at urban environments.</title>
        <authorList>
            <person name="Ribeiro P.S."/>
            <person name="Sousa T."/>
            <person name="Carvalho N."/>
            <person name="Aburjaile F."/>
            <person name="Neves F."/>
            <person name="Oliveira D."/>
            <person name="Blanco L."/>
            <person name="Lima J."/>
            <person name="Costa F."/>
            <person name="Brenig B."/>
            <person name="Soares S."/>
            <person name="Ramos R."/>
            <person name="Goes-Neto A."/>
            <person name="Matiuzzi M."/>
            <person name="Azevedo V."/>
            <person name="Ristow P."/>
        </authorList>
    </citation>
    <scope>NUCLEOTIDE SEQUENCE [LARGE SCALE GENOMIC DNA]</scope>
    <source>
        <strain evidence="2 3">VSF14</strain>
    </source>
</reference>
<accession>A0ABT3MCR8</accession>
<evidence type="ECO:0000259" key="1">
    <source>
        <dbReference type="SMART" id="SM00460"/>
    </source>
</evidence>
<dbReference type="EMBL" id="JAMQPR010000004">
    <property type="protein sequence ID" value="MCW7506167.1"/>
    <property type="molecule type" value="Genomic_DNA"/>
</dbReference>
<proteinExistence type="predicted"/>
<dbReference type="SUPFAM" id="SSF54001">
    <property type="entry name" value="Cysteine proteinases"/>
    <property type="match status" value="1"/>
</dbReference>
<dbReference type="InterPro" id="IPR052557">
    <property type="entry name" value="CAP/Cytokinesis_protein"/>
</dbReference>
<dbReference type="Pfam" id="PF01841">
    <property type="entry name" value="Transglut_core"/>
    <property type="match status" value="1"/>
</dbReference>
<keyword evidence="3" id="KW-1185">Reference proteome</keyword>
<evidence type="ECO:0000313" key="2">
    <source>
        <dbReference type="EMBL" id="MCW7506167.1"/>
    </source>
</evidence>
<dbReference type="Gene3D" id="3.10.620.30">
    <property type="match status" value="1"/>
</dbReference>
<feature type="domain" description="Transglutaminase-like" evidence="1">
    <location>
        <begin position="23"/>
        <end position="90"/>
    </location>
</feature>
<dbReference type="Pfam" id="PF23265">
    <property type="entry name" value="Ig-like_KY"/>
    <property type="match status" value="1"/>
</dbReference>
<dbReference type="InterPro" id="IPR038765">
    <property type="entry name" value="Papain-like_cys_pep_sf"/>
</dbReference>
<organism evidence="2 3">
    <name type="scientific">Leptospira paudalimensis</name>
    <dbReference type="NCBI Taxonomy" id="2950024"/>
    <lineage>
        <taxon>Bacteria</taxon>
        <taxon>Pseudomonadati</taxon>
        <taxon>Spirochaetota</taxon>
        <taxon>Spirochaetia</taxon>
        <taxon>Leptospirales</taxon>
        <taxon>Leptospiraceae</taxon>
        <taxon>Leptospira</taxon>
    </lineage>
</organism>
<dbReference type="InterPro" id="IPR056564">
    <property type="entry name" value="Ig-like_KY"/>
</dbReference>
<name>A0ABT3MCR8_9LEPT</name>